<dbReference type="GeneID" id="93297059"/>
<dbReference type="InterPro" id="IPR003489">
    <property type="entry name" value="RHF/RaiA"/>
</dbReference>
<reference evidence="7 10" key="3">
    <citation type="submission" date="2018-05" db="EMBL/GenBank/DDBJ databases">
        <title>Draft Genome Sequences for a Diverse set of 7 Haemophilus Species.</title>
        <authorList>
            <person name="Nichols M."/>
            <person name="Topaz N."/>
            <person name="Wang X."/>
            <person name="Wang X."/>
            <person name="Boxrud D."/>
        </authorList>
    </citation>
    <scope>NUCLEOTIDE SEQUENCE [LARGE SCALE GENOMIC DNA]</scope>
    <source>
        <strain evidence="7 10">C2006002596</strain>
    </source>
</reference>
<dbReference type="Proteomes" id="UP000092740">
    <property type="component" value="Unassembled WGS sequence"/>
</dbReference>
<evidence type="ECO:0000313" key="9">
    <source>
        <dbReference type="Proteomes" id="UP000242412"/>
    </source>
</evidence>
<name>A0A1B8T513_HAEPA</name>
<dbReference type="InterPro" id="IPR036567">
    <property type="entry name" value="RHF-like"/>
</dbReference>
<reference evidence="6 9" key="2">
    <citation type="submission" date="2016-11" db="EMBL/GenBank/DDBJ databases">
        <title>Simultaneous identification of Haemophilus influenzae and Haemophilus haemolyticus using TaqMan real-time PCR.</title>
        <authorList>
            <person name="Price E.P."/>
            <person name="Sarovich D.S."/>
            <person name="Harris T.M."/>
            <person name="Spargo J.C."/>
            <person name="Nosworthy E."/>
            <person name="Beissbarth J."/>
            <person name="Chang A.B."/>
            <person name="Smith-Vaughan H.C."/>
        </authorList>
    </citation>
    <scope>NUCLEOTIDE SEQUENCE [LARGE SCALE GENOMIC DNA]</scope>
    <source>
        <strain evidence="6 9">60884 B Hi-2</strain>
    </source>
</reference>
<dbReference type="OrthoDB" id="9795980at2"/>
<dbReference type="SUPFAM" id="SSF69754">
    <property type="entry name" value="Ribosome binding protein Y (YfiA homologue)"/>
    <property type="match status" value="1"/>
</dbReference>
<dbReference type="NCBIfam" id="TIGR00741">
    <property type="entry name" value="yfiA"/>
    <property type="match status" value="1"/>
</dbReference>
<protein>
    <submittedName>
        <fullName evidence="6">Ribosomal subunit interface protein</fullName>
    </submittedName>
    <submittedName>
        <fullName evidence="7">Ribosome-associated translation inhibitor RaiA</fullName>
    </submittedName>
</protein>
<dbReference type="Gene3D" id="3.30.160.100">
    <property type="entry name" value="Ribosome hibernation promotion factor-like"/>
    <property type="match status" value="1"/>
</dbReference>
<dbReference type="Proteomes" id="UP000242412">
    <property type="component" value="Unassembled WGS sequence"/>
</dbReference>
<dbReference type="FunFam" id="3.30.160.100:FF:000002">
    <property type="entry name" value="Ribosome-associated translation inhibitor RaiA"/>
    <property type="match status" value="1"/>
</dbReference>
<evidence type="ECO:0000256" key="1">
    <source>
        <dbReference type="ARBA" id="ARBA00022845"/>
    </source>
</evidence>
<dbReference type="EMBL" id="MPJJ01000008">
    <property type="protein sequence ID" value="OLV26744.1"/>
    <property type="molecule type" value="Genomic_DNA"/>
</dbReference>
<dbReference type="RefSeq" id="WP_005695412.1">
    <property type="nucleotide sequence ID" value="NZ_CP063112.1"/>
</dbReference>
<dbReference type="InterPro" id="IPR050574">
    <property type="entry name" value="HPF/YfiA_ribosome-assoc"/>
</dbReference>
<proteinExistence type="inferred from homology"/>
<comment type="similarity">
    <text evidence="3">Belongs to the HPF/YfiA ribosome-associated protein family. YfiA subfamily.</text>
</comment>
<dbReference type="Pfam" id="PF02482">
    <property type="entry name" value="Ribosomal_S30AE"/>
    <property type="match status" value="1"/>
</dbReference>
<gene>
    <name evidence="7" type="primary">raiA</name>
    <name evidence="5" type="ORF">BBB48_03065</name>
    <name evidence="6" type="ORF">BSO15_07100</name>
    <name evidence="7" type="ORF">DPV95_06955</name>
</gene>
<dbReference type="PANTHER" id="PTHR33231">
    <property type="entry name" value="30S RIBOSOMAL PROTEIN"/>
    <property type="match status" value="1"/>
</dbReference>
<dbReference type="PANTHER" id="PTHR33231:SF3">
    <property type="entry name" value="RIBOSOME-ASSOCIATED INHIBITOR A"/>
    <property type="match status" value="1"/>
</dbReference>
<sequence length="107" mass="12155">MTLNITSKQMEITPAIREHVEGRLAKLEKWHTQLISPHFVLSKVPNGFSVEASIGTPLGNLLATATADDMYKAINEVEEKLERQLNKLQHKGESRRADERLKDSFEK</sequence>
<dbReference type="EMBL" id="MAQD01000005">
    <property type="protein sequence ID" value="OBY52121.1"/>
    <property type="molecule type" value="Genomic_DNA"/>
</dbReference>
<evidence type="ECO:0000313" key="6">
    <source>
        <dbReference type="EMBL" id="OLV26744.1"/>
    </source>
</evidence>
<feature type="region of interest" description="Disordered" evidence="4">
    <location>
        <begin position="86"/>
        <end position="107"/>
    </location>
</feature>
<dbReference type="Proteomes" id="UP000253823">
    <property type="component" value="Unassembled WGS sequence"/>
</dbReference>
<evidence type="ECO:0000313" key="10">
    <source>
        <dbReference type="Proteomes" id="UP000253823"/>
    </source>
</evidence>
<reference evidence="5 8" key="1">
    <citation type="submission" date="2016-06" db="EMBL/GenBank/DDBJ databases">
        <title>Simultaneous identification of Haemophilus influenzae and Haemophilus haemolyticus using TaqMan real-time PCR.</title>
        <authorList>
            <person name="Price E.P."/>
            <person name="Sarovich D.S."/>
            <person name="Harris T."/>
            <person name="Spargo J.C."/>
            <person name="Nosworthy E."/>
            <person name="Beissbarth J."/>
            <person name="Smith-Vaughan H.C."/>
        </authorList>
    </citation>
    <scope>NUCLEOTIDE SEQUENCE [LARGE SCALE GENOMIC DNA]</scope>
    <source>
        <strain evidence="5 8">ATCC 9796</strain>
    </source>
</reference>
<dbReference type="AlphaFoldDB" id="A0A1B8T513"/>
<accession>A0A1B8T513</accession>
<dbReference type="CDD" id="cd00552">
    <property type="entry name" value="RaiA"/>
    <property type="match status" value="1"/>
</dbReference>
<dbReference type="EMBL" id="QEPT01000004">
    <property type="protein sequence ID" value="RDE84062.1"/>
    <property type="molecule type" value="Genomic_DNA"/>
</dbReference>
<keyword evidence="1" id="KW-0810">Translation regulation</keyword>
<dbReference type="GO" id="GO:0022627">
    <property type="term" value="C:cytosolic small ribosomal subunit"/>
    <property type="evidence" value="ECO:0007669"/>
    <property type="project" value="TreeGrafter"/>
</dbReference>
<comment type="caution">
    <text evidence="6">The sequence shown here is derived from an EMBL/GenBank/DDBJ whole genome shotgun (WGS) entry which is preliminary data.</text>
</comment>
<evidence type="ECO:0000256" key="2">
    <source>
        <dbReference type="ARBA" id="ARBA00023016"/>
    </source>
</evidence>
<evidence type="ECO:0000256" key="4">
    <source>
        <dbReference type="SAM" id="MobiDB-lite"/>
    </source>
</evidence>
<organism evidence="6 9">
    <name type="scientific">Haemophilus parainfluenzae</name>
    <dbReference type="NCBI Taxonomy" id="729"/>
    <lineage>
        <taxon>Bacteria</taxon>
        <taxon>Pseudomonadati</taxon>
        <taxon>Pseudomonadota</taxon>
        <taxon>Gammaproteobacteria</taxon>
        <taxon>Pasteurellales</taxon>
        <taxon>Pasteurellaceae</taxon>
        <taxon>Haemophilus</taxon>
    </lineage>
</organism>
<evidence type="ECO:0000313" key="7">
    <source>
        <dbReference type="EMBL" id="RDE84062.1"/>
    </source>
</evidence>
<dbReference type="GO" id="GO:0045900">
    <property type="term" value="P:negative regulation of translational elongation"/>
    <property type="evidence" value="ECO:0007669"/>
    <property type="project" value="TreeGrafter"/>
</dbReference>
<evidence type="ECO:0000313" key="5">
    <source>
        <dbReference type="EMBL" id="OBY52121.1"/>
    </source>
</evidence>
<dbReference type="GO" id="GO:0043024">
    <property type="term" value="F:ribosomal small subunit binding"/>
    <property type="evidence" value="ECO:0007669"/>
    <property type="project" value="TreeGrafter"/>
</dbReference>
<evidence type="ECO:0000256" key="3">
    <source>
        <dbReference type="ARBA" id="ARBA00038431"/>
    </source>
</evidence>
<keyword evidence="2" id="KW-0346">Stress response</keyword>
<evidence type="ECO:0000313" key="8">
    <source>
        <dbReference type="Proteomes" id="UP000092740"/>
    </source>
</evidence>